<keyword evidence="2" id="KW-1185">Reference proteome</keyword>
<accession>A0A1S5R3V7</accession>
<evidence type="ECO:0000313" key="2">
    <source>
        <dbReference type="Proteomes" id="UP000225821"/>
    </source>
</evidence>
<name>A0A1S5R3V7_9CAUD</name>
<dbReference type="Proteomes" id="UP000225821">
    <property type="component" value="Segment"/>
</dbReference>
<proteinExistence type="predicted"/>
<gene>
    <name evidence="1" type="ORF">pf16_82</name>
</gene>
<evidence type="ECO:0000313" key="1">
    <source>
        <dbReference type="EMBL" id="AND75005.1"/>
    </source>
</evidence>
<dbReference type="EMBL" id="KU873925">
    <property type="protein sequence ID" value="AND75005.1"/>
    <property type="molecule type" value="Genomic_DNA"/>
</dbReference>
<protein>
    <submittedName>
        <fullName evidence="1">Uncharacterized protein</fullName>
    </submittedName>
</protein>
<reference evidence="1 2" key="1">
    <citation type="submission" date="2016-03" db="EMBL/GenBank/DDBJ databases">
        <title>Characterisation of pf16 and phiPMW: Two novel phages infecting Pseudomonas putida PpG1.</title>
        <authorList>
            <person name="Magill D.J."/>
            <person name="Krylov V.N."/>
            <person name="Shaburova O.V."/>
            <person name="Allen C.C.R."/>
            <person name="McGrath J.W."/>
            <person name="Quinn J.P."/>
            <person name="Kulakov L.A."/>
        </authorList>
    </citation>
    <scope>NUCLEOTIDE SEQUENCE [LARGE SCALE GENOMIC DNA]</scope>
</reference>
<organism evidence="1 2">
    <name type="scientific">Pseudomonas phage pf16</name>
    <dbReference type="NCBI Taxonomy" id="1815630"/>
    <lineage>
        <taxon>Viruses</taxon>
        <taxon>Duplodnaviria</taxon>
        <taxon>Heunggongvirae</taxon>
        <taxon>Uroviricota</taxon>
        <taxon>Caudoviricetes</taxon>
        <taxon>Chakrabartyvirus</taxon>
        <taxon>Chakrabartyvirus pf16</taxon>
    </lineage>
</organism>
<sequence>MNAVKTIDDKIKLDIALAAIKNPEATIKGLSAKFGVSESTVRRAKTAYWDEAKRIVEAEKKPAAKAKPTTAPLVKPAVTPIAVMPAPVPKTTPLVNDAASAQPEVPGPRGFRARNGRMECIRNAGKELGLDAPTADLYTRANELAAEMGAEPIKKSAFYVLICEVRRDAKKAAAAEADAKA</sequence>